<keyword evidence="2" id="KW-1185">Reference proteome</keyword>
<dbReference type="AlphaFoldDB" id="A0A397TB65"/>
<dbReference type="EMBL" id="QKYT01000131">
    <property type="protein sequence ID" value="RIA92241.1"/>
    <property type="molecule type" value="Genomic_DNA"/>
</dbReference>
<dbReference type="Gene3D" id="3.80.10.10">
    <property type="entry name" value="Ribonuclease Inhibitor"/>
    <property type="match status" value="1"/>
</dbReference>
<proteinExistence type="predicted"/>
<evidence type="ECO:0000313" key="2">
    <source>
        <dbReference type="Proteomes" id="UP000265703"/>
    </source>
</evidence>
<organism evidence="1 2">
    <name type="scientific">Glomus cerebriforme</name>
    <dbReference type="NCBI Taxonomy" id="658196"/>
    <lineage>
        <taxon>Eukaryota</taxon>
        <taxon>Fungi</taxon>
        <taxon>Fungi incertae sedis</taxon>
        <taxon>Mucoromycota</taxon>
        <taxon>Glomeromycotina</taxon>
        <taxon>Glomeromycetes</taxon>
        <taxon>Glomerales</taxon>
        <taxon>Glomeraceae</taxon>
        <taxon>Glomus</taxon>
    </lineage>
</organism>
<dbReference type="OrthoDB" id="2307203at2759"/>
<evidence type="ECO:0008006" key="3">
    <source>
        <dbReference type="Google" id="ProtNLM"/>
    </source>
</evidence>
<accession>A0A397TB65</accession>
<sequence>MLNQDVLYLIFFEELQDDRKTLYSCLSVNKTWCEIIVPIIWKDPWKFLKEENEKLLLTIIISHLSDESRNNLSQGVDFLTHQYKKPLFDYISFCRHLNFNEIGRIIDTYILLEERRVSIKNDIINIFINENTRFTHLYIPHRFDNQIHLIPGAEQCFSDLQFLCCKTGTNEKVLVGLTKICKSIKELELSIGVFNNNYGIVKLIENQKRLYNIRFMTRDQYTDETFCINLENSLIKHANTIEYFKITRPLNTNILSSFINLKRLELVGKFKFRNITWNCLNNLFLPYLQSLKASFVPIDDLTNLIENTSGNLIEIKIDRTSHNEINNKRIIQIIYQNCPKLKYLKLLIRNTSSLELEKLLINCKCLNGLYFIISDLVDTFNWDNLFEMLTKLSPTSLFKFKFSYYYKQIDSESLKLFFNNWKGRHPMLLQMISRRNATNIEKYFDLIEKFKAEGIIKKYDYNTWYENAFEDFEWI</sequence>
<reference evidence="1 2" key="1">
    <citation type="submission" date="2018-06" db="EMBL/GenBank/DDBJ databases">
        <title>Comparative genomics reveals the genomic features of Rhizophagus irregularis, R. cerebriforme, R. diaphanum and Gigaspora rosea, and their symbiotic lifestyle signature.</title>
        <authorList>
            <person name="Morin E."/>
            <person name="San Clemente H."/>
            <person name="Chen E.C.H."/>
            <person name="De La Providencia I."/>
            <person name="Hainaut M."/>
            <person name="Kuo A."/>
            <person name="Kohler A."/>
            <person name="Murat C."/>
            <person name="Tang N."/>
            <person name="Roy S."/>
            <person name="Loubradou J."/>
            <person name="Henrissat B."/>
            <person name="Grigoriev I.V."/>
            <person name="Corradi N."/>
            <person name="Roux C."/>
            <person name="Martin F.M."/>
        </authorList>
    </citation>
    <scope>NUCLEOTIDE SEQUENCE [LARGE SCALE GENOMIC DNA]</scope>
    <source>
        <strain evidence="1 2">DAOM 227022</strain>
    </source>
</reference>
<protein>
    <recommendedName>
        <fullName evidence="3">F-box domain-containing protein</fullName>
    </recommendedName>
</protein>
<gene>
    <name evidence="1" type="ORF">C1645_820926</name>
</gene>
<comment type="caution">
    <text evidence="1">The sequence shown here is derived from an EMBL/GenBank/DDBJ whole genome shotgun (WGS) entry which is preliminary data.</text>
</comment>
<name>A0A397TB65_9GLOM</name>
<evidence type="ECO:0000313" key="1">
    <source>
        <dbReference type="EMBL" id="RIA92241.1"/>
    </source>
</evidence>
<dbReference type="STRING" id="658196.A0A397TB65"/>
<dbReference type="Proteomes" id="UP000265703">
    <property type="component" value="Unassembled WGS sequence"/>
</dbReference>
<dbReference type="InterPro" id="IPR032675">
    <property type="entry name" value="LRR_dom_sf"/>
</dbReference>